<dbReference type="InterPro" id="IPR010930">
    <property type="entry name" value="Flg_bb/hook_C_dom"/>
</dbReference>
<evidence type="ECO:0000259" key="5">
    <source>
        <dbReference type="Pfam" id="PF22692"/>
    </source>
</evidence>
<dbReference type="GO" id="GO:0009425">
    <property type="term" value="C:bacterial-type flagellum basal body"/>
    <property type="evidence" value="ECO:0007669"/>
    <property type="project" value="UniProtKB-SubCell"/>
</dbReference>
<organism evidence="6 7">
    <name type="scientific">Heliomicrobium gestii</name>
    <name type="common">Heliobacterium gestii</name>
    <dbReference type="NCBI Taxonomy" id="2699"/>
    <lineage>
        <taxon>Bacteria</taxon>
        <taxon>Bacillati</taxon>
        <taxon>Bacillota</taxon>
        <taxon>Clostridia</taxon>
        <taxon>Eubacteriales</taxon>
        <taxon>Heliobacteriaceae</taxon>
        <taxon>Heliomicrobium</taxon>
    </lineage>
</organism>
<dbReference type="AlphaFoldDB" id="A0A845L929"/>
<name>A0A845L929_HELGE</name>
<dbReference type="InterPro" id="IPR020013">
    <property type="entry name" value="Flagellar_FlgE/F/G"/>
</dbReference>
<dbReference type="InterPro" id="IPR037925">
    <property type="entry name" value="FlgE/F/G-like"/>
</dbReference>
<dbReference type="PANTHER" id="PTHR30435">
    <property type="entry name" value="FLAGELLAR PROTEIN"/>
    <property type="match status" value="1"/>
</dbReference>
<comment type="similarity">
    <text evidence="1 2">Belongs to the flagella basal body rod proteins family.</text>
</comment>
<reference evidence="6 7" key="1">
    <citation type="submission" date="2020-01" db="EMBL/GenBank/DDBJ databases">
        <title>Whole genome sequence of Heliobacterium gestii DSM 11169.</title>
        <authorList>
            <person name="Kyndt J.A."/>
            <person name="Meyer T.E."/>
        </authorList>
    </citation>
    <scope>NUCLEOTIDE SEQUENCE [LARGE SCALE GENOMIC DNA]</scope>
    <source>
        <strain evidence="6 7">DSM 11169</strain>
    </source>
</reference>
<evidence type="ECO:0000313" key="7">
    <source>
        <dbReference type="Proteomes" id="UP000471031"/>
    </source>
</evidence>
<dbReference type="InterPro" id="IPR019776">
    <property type="entry name" value="Flagellar_basal_body_rod_CS"/>
</dbReference>
<dbReference type="GO" id="GO:0071978">
    <property type="term" value="P:bacterial-type flagellum-dependent swarming motility"/>
    <property type="evidence" value="ECO:0007669"/>
    <property type="project" value="TreeGrafter"/>
</dbReference>
<dbReference type="InterPro" id="IPR001444">
    <property type="entry name" value="Flag_bb_rod_N"/>
</dbReference>
<evidence type="ECO:0000256" key="2">
    <source>
        <dbReference type="RuleBase" id="RU362116"/>
    </source>
</evidence>
<keyword evidence="2" id="KW-0975">Bacterial flagellum</keyword>
<feature type="domain" description="Flagellar basal body rod protein N-terminal" evidence="3">
    <location>
        <begin position="5"/>
        <end position="35"/>
    </location>
</feature>
<dbReference type="Pfam" id="PF22692">
    <property type="entry name" value="LlgE_F_G_D1"/>
    <property type="match status" value="1"/>
</dbReference>
<proteinExistence type="inferred from homology"/>
<protein>
    <submittedName>
        <fullName evidence="6">Flagellar hook-basal body complex protein</fullName>
    </submittedName>
</protein>
<evidence type="ECO:0000259" key="3">
    <source>
        <dbReference type="Pfam" id="PF00460"/>
    </source>
</evidence>
<evidence type="ECO:0000313" key="6">
    <source>
        <dbReference type="EMBL" id="MZP43142.1"/>
    </source>
</evidence>
<dbReference type="NCBIfam" id="TIGR03506">
    <property type="entry name" value="FlgEFG_subfam"/>
    <property type="match status" value="1"/>
</dbReference>
<comment type="caution">
    <text evidence="6">The sequence shown here is derived from an EMBL/GenBank/DDBJ whole genome shotgun (WGS) entry which is preliminary data.</text>
</comment>
<dbReference type="EMBL" id="WXEX01000006">
    <property type="protein sequence ID" value="MZP43142.1"/>
    <property type="molecule type" value="Genomic_DNA"/>
</dbReference>
<keyword evidence="6" id="KW-0969">Cilium</keyword>
<dbReference type="Pfam" id="PF06429">
    <property type="entry name" value="Flg_bbr_C"/>
    <property type="match status" value="1"/>
</dbReference>
<keyword evidence="7" id="KW-1185">Reference proteome</keyword>
<feature type="domain" description="Flagellar hook protein FlgE/F/G-like D1" evidence="5">
    <location>
        <begin position="100"/>
        <end position="162"/>
    </location>
</feature>
<dbReference type="Pfam" id="PF00460">
    <property type="entry name" value="Flg_bb_rod"/>
    <property type="match status" value="1"/>
</dbReference>
<comment type="subcellular location">
    <subcellularLocation>
        <location evidence="2">Bacterial flagellum basal body</location>
    </subcellularLocation>
</comment>
<accession>A0A845L929</accession>
<evidence type="ECO:0000259" key="4">
    <source>
        <dbReference type="Pfam" id="PF06429"/>
    </source>
</evidence>
<dbReference type="PANTHER" id="PTHR30435:SF19">
    <property type="entry name" value="FLAGELLAR BASAL-BODY ROD PROTEIN FLGG"/>
    <property type="match status" value="1"/>
</dbReference>
<dbReference type="SUPFAM" id="SSF117143">
    <property type="entry name" value="Flagellar hook protein flgE"/>
    <property type="match status" value="1"/>
</dbReference>
<dbReference type="Proteomes" id="UP000471031">
    <property type="component" value="Unassembled WGS sequence"/>
</dbReference>
<evidence type="ECO:0000256" key="1">
    <source>
        <dbReference type="ARBA" id="ARBA00009677"/>
    </source>
</evidence>
<feature type="domain" description="Flagellar basal-body/hook protein C-terminal" evidence="4">
    <location>
        <begin position="219"/>
        <end position="260"/>
    </location>
</feature>
<keyword evidence="6" id="KW-0282">Flagellum</keyword>
<dbReference type="OrthoDB" id="9804559at2"/>
<dbReference type="PROSITE" id="PS00588">
    <property type="entry name" value="FLAGELLA_BB_ROD"/>
    <property type="match status" value="1"/>
</dbReference>
<gene>
    <name evidence="6" type="ORF">GTO89_08845</name>
</gene>
<sequence length="267" mass="28460">MIRGLYTSAAGMLVQQTNQDVIANNLANVNTVSFKKDRAVFREFPEMLIRRMHDLSPGEPGQAEKNPVIGRLGTGAVVDAIWTDTSNPGVRVTQNPTDLAILGRGFFVVNTPEGERYTRDGQFSLRADGALVTAEGYAVQGTAGDITVPSGGAIRIDSEGRVFSGDNEVAQLRVVGYDELAPGQEPPLLKAGDSLYRLNQQGAGGGLRDLAAGEREIKPGALELANVNVVQEMVQMITASRAYEANQKAIQSQDSTLEKACGELGKA</sequence>
<keyword evidence="6" id="KW-0966">Cell projection</keyword>
<dbReference type="InterPro" id="IPR053967">
    <property type="entry name" value="LlgE_F_G-like_D1"/>
</dbReference>